<accession>A0A6P8ZCM5</accession>
<keyword evidence="2" id="KW-0805">Transcription regulation</keyword>
<dbReference type="PRINTS" id="PR00043">
    <property type="entry name" value="LEUZIPPRJUN"/>
</dbReference>
<organism evidence="9">
    <name type="scientific">Thrips palmi</name>
    <name type="common">Melon thrips</name>
    <dbReference type="NCBI Taxonomy" id="161013"/>
    <lineage>
        <taxon>Eukaryota</taxon>
        <taxon>Metazoa</taxon>
        <taxon>Ecdysozoa</taxon>
        <taxon>Arthropoda</taxon>
        <taxon>Hexapoda</taxon>
        <taxon>Insecta</taxon>
        <taxon>Pterygota</taxon>
        <taxon>Neoptera</taxon>
        <taxon>Paraneoptera</taxon>
        <taxon>Thysanoptera</taxon>
        <taxon>Terebrantia</taxon>
        <taxon>Thripoidea</taxon>
        <taxon>Thripidae</taxon>
        <taxon>Thrips</taxon>
    </lineage>
</organism>
<dbReference type="SMART" id="SM00338">
    <property type="entry name" value="BRLZ"/>
    <property type="match status" value="1"/>
</dbReference>
<dbReference type="InterPro" id="IPR002112">
    <property type="entry name" value="Leuzip_Jun"/>
</dbReference>
<dbReference type="Proteomes" id="UP000515158">
    <property type="component" value="Unplaced"/>
</dbReference>
<dbReference type="SUPFAM" id="SSF57959">
    <property type="entry name" value="Leucine zipper domain"/>
    <property type="match status" value="1"/>
</dbReference>
<feature type="region of interest" description="Disordered" evidence="6">
    <location>
        <begin position="128"/>
        <end position="177"/>
    </location>
</feature>
<dbReference type="RefSeq" id="XP_034246527.1">
    <property type="nucleotide sequence ID" value="XM_034390636.1"/>
</dbReference>
<dbReference type="PROSITE" id="PS50217">
    <property type="entry name" value="BZIP"/>
    <property type="match status" value="1"/>
</dbReference>
<dbReference type="Pfam" id="PF00170">
    <property type="entry name" value="bZIP_1"/>
    <property type="match status" value="1"/>
</dbReference>
<dbReference type="InterPro" id="IPR046347">
    <property type="entry name" value="bZIP_sf"/>
</dbReference>
<name>A0A6P8ZCM5_THRPL</name>
<reference evidence="9" key="1">
    <citation type="submission" date="2025-08" db="UniProtKB">
        <authorList>
            <consortium name="RefSeq"/>
        </authorList>
    </citation>
    <scope>IDENTIFICATION</scope>
    <source>
        <tissue evidence="9">Total insect</tissue>
    </source>
</reference>
<feature type="compositionally biased region" description="Low complexity" evidence="6">
    <location>
        <begin position="139"/>
        <end position="159"/>
    </location>
</feature>
<evidence type="ECO:0000256" key="1">
    <source>
        <dbReference type="ARBA" id="ARBA00006882"/>
    </source>
</evidence>
<dbReference type="InParanoid" id="A0A6P8ZCM5"/>
<dbReference type="GO" id="GO:0000981">
    <property type="term" value="F:DNA-binding transcription factor activity, RNA polymerase II-specific"/>
    <property type="evidence" value="ECO:0007669"/>
    <property type="project" value="TreeGrafter"/>
</dbReference>
<evidence type="ECO:0000259" key="7">
    <source>
        <dbReference type="PROSITE" id="PS50217"/>
    </source>
</evidence>
<protein>
    <submittedName>
        <fullName evidence="9">Transcription factor AP-1</fullName>
    </submittedName>
</protein>
<dbReference type="InterPro" id="IPR004827">
    <property type="entry name" value="bZIP"/>
</dbReference>
<feature type="coiled-coil region" evidence="5">
    <location>
        <begin position="225"/>
        <end position="259"/>
    </location>
</feature>
<evidence type="ECO:0000256" key="6">
    <source>
        <dbReference type="SAM" id="MobiDB-lite"/>
    </source>
</evidence>
<dbReference type="KEGG" id="tpal:117648238"/>
<evidence type="ECO:0000313" key="8">
    <source>
        <dbReference type="Proteomes" id="UP000515158"/>
    </source>
</evidence>
<keyword evidence="4" id="KW-0804">Transcription</keyword>
<feature type="region of interest" description="Disordered" evidence="6">
    <location>
        <begin position="1"/>
        <end position="34"/>
    </location>
</feature>
<dbReference type="GO" id="GO:0042127">
    <property type="term" value="P:regulation of cell population proliferation"/>
    <property type="evidence" value="ECO:0007669"/>
    <property type="project" value="TreeGrafter"/>
</dbReference>
<keyword evidence="3" id="KW-0238">DNA-binding</keyword>
<dbReference type="Pfam" id="PF03957">
    <property type="entry name" value="Jun"/>
    <property type="match status" value="1"/>
</dbReference>
<dbReference type="PANTHER" id="PTHR11462:SF35">
    <property type="entry name" value="TRANSCRIPTION FACTOR JRA"/>
    <property type="match status" value="1"/>
</dbReference>
<evidence type="ECO:0000313" key="9">
    <source>
        <dbReference type="RefSeq" id="XP_034246527.1"/>
    </source>
</evidence>
<dbReference type="CDD" id="cd14696">
    <property type="entry name" value="bZIP_Jun"/>
    <property type="match status" value="1"/>
</dbReference>
<evidence type="ECO:0000256" key="5">
    <source>
        <dbReference type="SAM" id="Coils"/>
    </source>
</evidence>
<dbReference type="GO" id="GO:0005634">
    <property type="term" value="C:nucleus"/>
    <property type="evidence" value="ECO:0007669"/>
    <property type="project" value="UniProtKB-ARBA"/>
</dbReference>
<feature type="compositionally biased region" description="Polar residues" evidence="6">
    <location>
        <begin position="1"/>
        <end position="12"/>
    </location>
</feature>
<proteinExistence type="inferred from homology"/>
<gene>
    <name evidence="9" type="primary">LOC117648238</name>
</gene>
<dbReference type="Gene3D" id="1.20.5.170">
    <property type="match status" value="1"/>
</dbReference>
<dbReference type="FunFam" id="1.20.5.170:FF:000012">
    <property type="entry name" value="Putative transcription factor AP-1"/>
    <property type="match status" value="1"/>
</dbReference>
<feature type="domain" description="BZIP" evidence="7">
    <location>
        <begin position="207"/>
        <end position="270"/>
    </location>
</feature>
<keyword evidence="8" id="KW-1185">Reference proteome</keyword>
<evidence type="ECO:0000256" key="4">
    <source>
        <dbReference type="ARBA" id="ARBA00023163"/>
    </source>
</evidence>
<comment type="similarity">
    <text evidence="1">Belongs to the bZIP family. Jun subfamily.</text>
</comment>
<dbReference type="GO" id="GO:0005667">
    <property type="term" value="C:transcription regulator complex"/>
    <property type="evidence" value="ECO:0007669"/>
    <property type="project" value="TreeGrafter"/>
</dbReference>
<sequence>MVRTPANNNIDTSRMDHHYLNMGGPLQQQAGQADAKKRPLFLDLNKPIAKKGRFANIGQPVLSSPDLHKLKLGSPDLEKFIMGNGTLTTATPTPNTASILFPQQPVTEEQELFAKGFAVALNVLQHSDSSQGGTHMDNMDSMDNMDGGDTRFESSSSNDSSEDFAGENSQGASYSGGYGMLKEEQRVPSLGGSSPPMSPINMESQEKIKLERKRQRNRLAASKCRKRKLERIAKLEDKVKLLKGENTDLSALVNRLKQQVCHLKEQVIEHAQHGCEIGPAQYGLQ</sequence>
<dbReference type="GO" id="GO:0000978">
    <property type="term" value="F:RNA polymerase II cis-regulatory region sequence-specific DNA binding"/>
    <property type="evidence" value="ECO:0007669"/>
    <property type="project" value="TreeGrafter"/>
</dbReference>
<dbReference type="InterPro" id="IPR050946">
    <property type="entry name" value="AP-1_TF_bZIP"/>
</dbReference>
<dbReference type="InterPro" id="IPR005643">
    <property type="entry name" value="JNK"/>
</dbReference>
<dbReference type="GO" id="GO:0051726">
    <property type="term" value="P:regulation of cell cycle"/>
    <property type="evidence" value="ECO:0007669"/>
    <property type="project" value="TreeGrafter"/>
</dbReference>
<dbReference type="PANTHER" id="PTHR11462">
    <property type="entry name" value="JUN TRANSCRIPTION FACTOR-RELATED"/>
    <property type="match status" value="1"/>
</dbReference>
<dbReference type="AlphaFoldDB" id="A0A6P8ZCM5"/>
<dbReference type="OrthoDB" id="2187714at2759"/>
<evidence type="ECO:0000256" key="2">
    <source>
        <dbReference type="ARBA" id="ARBA00023015"/>
    </source>
</evidence>
<dbReference type="FunCoup" id="A0A6P8ZCM5">
    <property type="interactions" value="569"/>
</dbReference>
<dbReference type="CTD" id="36057"/>
<dbReference type="GeneID" id="117648238"/>
<keyword evidence="5" id="KW-0175">Coiled coil</keyword>
<evidence type="ECO:0000256" key="3">
    <source>
        <dbReference type="ARBA" id="ARBA00023125"/>
    </source>
</evidence>
<dbReference type="PROSITE" id="PS00036">
    <property type="entry name" value="BZIP_BASIC"/>
    <property type="match status" value="1"/>
</dbReference>